<reference evidence="1" key="1">
    <citation type="submission" date="2022-04" db="EMBL/GenBank/DDBJ databases">
        <title>Chromosome-scale genome assembly of Holotrichia oblita Faldermann.</title>
        <authorList>
            <person name="Rongchong L."/>
        </authorList>
    </citation>
    <scope>NUCLEOTIDE SEQUENCE</scope>
    <source>
        <strain evidence="1">81SQS9</strain>
    </source>
</reference>
<comment type="caution">
    <text evidence="1">The sequence shown here is derived from an EMBL/GenBank/DDBJ whole genome shotgun (WGS) entry which is preliminary data.</text>
</comment>
<name>A0ACB9SW78_HOLOL</name>
<evidence type="ECO:0000313" key="2">
    <source>
        <dbReference type="Proteomes" id="UP001056778"/>
    </source>
</evidence>
<gene>
    <name evidence="1" type="ORF">MML48_7g00012182</name>
</gene>
<dbReference type="Proteomes" id="UP001056778">
    <property type="component" value="Chromosome 7"/>
</dbReference>
<dbReference type="EMBL" id="CM043021">
    <property type="protein sequence ID" value="KAI4458820.1"/>
    <property type="molecule type" value="Genomic_DNA"/>
</dbReference>
<evidence type="ECO:0000313" key="1">
    <source>
        <dbReference type="EMBL" id="KAI4458820.1"/>
    </source>
</evidence>
<organism evidence="1 2">
    <name type="scientific">Holotrichia oblita</name>
    <name type="common">Chafer beetle</name>
    <dbReference type="NCBI Taxonomy" id="644536"/>
    <lineage>
        <taxon>Eukaryota</taxon>
        <taxon>Metazoa</taxon>
        <taxon>Ecdysozoa</taxon>
        <taxon>Arthropoda</taxon>
        <taxon>Hexapoda</taxon>
        <taxon>Insecta</taxon>
        <taxon>Pterygota</taxon>
        <taxon>Neoptera</taxon>
        <taxon>Endopterygota</taxon>
        <taxon>Coleoptera</taxon>
        <taxon>Polyphaga</taxon>
        <taxon>Scarabaeiformia</taxon>
        <taxon>Scarabaeidae</taxon>
        <taxon>Melolonthinae</taxon>
        <taxon>Holotrichia</taxon>
    </lineage>
</organism>
<sequence>MKASTILLFCAASSVVALPPQQSRIIKAVPLQELIGNRIIGGSPASEAQIPYQVGIIISDSLSLPWHCSGALISAEWVVTGAMCIFGYSGNILNITMGGLTFMDPDEPGIVQDTTNTFIIHPRFNWRNFNFDIGLARLSSPVEFNDRIQPIRLPESGSFIEPGRPLIVSGWGRTTDAEPDISRYLNYVKVESISNADCTTVFGNIVVIPSTICTRGETNEGICNHDGGGPLVSYDYDDDIEGSYNVTATLQGVASFISGAGCEAGHPSGFLRITEVRDWIRENTGV</sequence>
<protein>
    <submittedName>
        <fullName evidence="1">Uncharacterized protein</fullName>
    </submittedName>
</protein>
<proteinExistence type="predicted"/>
<keyword evidence="2" id="KW-1185">Reference proteome</keyword>
<accession>A0ACB9SW78</accession>